<name>A0A0G2A7Z6_9BACT</name>
<dbReference type="GO" id="GO:0016757">
    <property type="term" value="F:glycosyltransferase activity"/>
    <property type="evidence" value="ECO:0007669"/>
    <property type="project" value="UniProtKB-KW"/>
</dbReference>
<protein>
    <submittedName>
        <fullName evidence="4">Glycosyl transferase family 2</fullName>
    </submittedName>
</protein>
<dbReference type="PANTHER" id="PTHR43179:SF12">
    <property type="entry name" value="GALACTOFURANOSYLTRANSFERASE GLFT2"/>
    <property type="match status" value="1"/>
</dbReference>
<evidence type="ECO:0000313" key="5">
    <source>
        <dbReference type="Proteomes" id="UP000033865"/>
    </source>
</evidence>
<reference evidence="4 5" key="1">
    <citation type="journal article" date="2015" name="Nature">
        <title>rRNA introns, odd ribosomes, and small enigmatic genomes across a large radiation of phyla.</title>
        <authorList>
            <person name="Brown C.T."/>
            <person name="Hug L.A."/>
            <person name="Thomas B.C."/>
            <person name="Sharon I."/>
            <person name="Castelle C.J."/>
            <person name="Singh A."/>
            <person name="Wilkins M.J."/>
            <person name="Williams K.H."/>
            <person name="Banfield J.F."/>
        </authorList>
    </citation>
    <scope>NUCLEOTIDE SEQUENCE [LARGE SCALE GENOMIC DNA]</scope>
</reference>
<dbReference type="PANTHER" id="PTHR43179">
    <property type="entry name" value="RHAMNOSYLTRANSFERASE WBBL"/>
    <property type="match status" value="1"/>
</dbReference>
<dbReference type="CDD" id="cd04186">
    <property type="entry name" value="GT_2_like_c"/>
    <property type="match status" value="1"/>
</dbReference>
<accession>A0A0G2A7Z6</accession>
<dbReference type="EMBL" id="LCRN01000003">
    <property type="protein sequence ID" value="KKW37052.1"/>
    <property type="molecule type" value="Genomic_DNA"/>
</dbReference>
<sequence length="362" mass="41571">MPRVAIVYLTYYDEPHYLDAASLSVAEQSYPRNDLAFVVVDNSCHGPSAKYVREHILSRSGRDLPETILIENDENVGFAEGNNQGIRWAMERGFDYVFLLNNDAKLDSRAIEEAVKTAESDEKIGAVQSFLLLWQKPELVNSSGNDLHFLGFGITRDYGRPRKEITRQDGEEIAFASGAAVLYRVNTLRHVGLLESFYWMYHEDVELGWRLKLAGYKSVFAARSIVYHDYSFSRSTQKMFWMERNRLLTHLALLRPRSILVLAPSALFMELAVLTGALRGGWFGKKLASYGALLRPSTLRWLRRKREEINDLRRIGDGEATSVFVPRIDHQEVNNPLLRFFLNPILHLYWKLAKCLLQDPLL</sequence>
<dbReference type="Gene3D" id="3.90.550.10">
    <property type="entry name" value="Spore Coat Polysaccharide Biosynthesis Protein SpsA, Chain A"/>
    <property type="match status" value="1"/>
</dbReference>
<dbReference type="SUPFAM" id="SSF53448">
    <property type="entry name" value="Nucleotide-diphospho-sugar transferases"/>
    <property type="match status" value="1"/>
</dbReference>
<evidence type="ECO:0000313" key="4">
    <source>
        <dbReference type="EMBL" id="KKW37052.1"/>
    </source>
</evidence>
<comment type="similarity">
    <text evidence="1">Belongs to the glycosyltransferase 2 family.</text>
</comment>
<keyword evidence="2" id="KW-0328">Glycosyltransferase</keyword>
<proteinExistence type="inferred from homology"/>
<comment type="caution">
    <text evidence="4">The sequence shown here is derived from an EMBL/GenBank/DDBJ whole genome shotgun (WGS) entry which is preliminary data.</text>
</comment>
<evidence type="ECO:0000256" key="2">
    <source>
        <dbReference type="ARBA" id="ARBA00022676"/>
    </source>
</evidence>
<dbReference type="InterPro" id="IPR029044">
    <property type="entry name" value="Nucleotide-diphossugar_trans"/>
</dbReference>
<dbReference type="Proteomes" id="UP000033865">
    <property type="component" value="Unassembled WGS sequence"/>
</dbReference>
<dbReference type="Pfam" id="PF13641">
    <property type="entry name" value="Glyco_tranf_2_3"/>
    <property type="match status" value="1"/>
</dbReference>
<dbReference type="AlphaFoldDB" id="A0A0G2A7Z6"/>
<evidence type="ECO:0000256" key="1">
    <source>
        <dbReference type="ARBA" id="ARBA00006739"/>
    </source>
</evidence>
<organism evidence="4 5">
    <name type="scientific">Candidatus Uhrbacteria bacterium GW2011_GWC2_53_7</name>
    <dbReference type="NCBI Taxonomy" id="1618986"/>
    <lineage>
        <taxon>Bacteria</taxon>
        <taxon>Candidatus Uhriibacteriota</taxon>
    </lineage>
</organism>
<evidence type="ECO:0000256" key="3">
    <source>
        <dbReference type="ARBA" id="ARBA00022679"/>
    </source>
</evidence>
<keyword evidence="3 4" id="KW-0808">Transferase</keyword>
<gene>
    <name evidence="4" type="ORF">UY82_C0003G0006</name>
</gene>